<evidence type="ECO:0000313" key="4">
    <source>
        <dbReference type="EMBL" id="KAJ9610700.1"/>
    </source>
</evidence>
<gene>
    <name evidence="4" type="ORF">H2200_005477</name>
</gene>
<dbReference type="SUPFAM" id="SSF51735">
    <property type="entry name" value="NAD(P)-binding Rossmann-fold domains"/>
    <property type="match status" value="1"/>
</dbReference>
<dbReference type="AlphaFoldDB" id="A0AA38XC33"/>
<proteinExistence type="inferred from homology"/>
<evidence type="ECO:0000256" key="1">
    <source>
        <dbReference type="ARBA" id="ARBA00008072"/>
    </source>
</evidence>
<dbReference type="SUPFAM" id="SSF50129">
    <property type="entry name" value="GroES-like"/>
    <property type="match status" value="1"/>
</dbReference>
<sequence length="345" mass="37739">MTTHKAIIQLEASGPLSVTHLGPHALNDHQILVKVEAVALNPGEQKMIDLGLRSTYPYVPGADLCGTVVEIGSAVKQFNIGDRIISLQMTPDTERSGALQDFVVAEADLSAKVPDHYTPIEACTLPVVLLTNFAAFYTMRWRFPFESHEKLDEPILVWGGGSGVGQAAISLLKLSGYTSIITTAAIKREKYLKSLGASFVVDYKDEECLDKINHFLADRPLMKAIDTISSAESSSSVMQLVAPGGQVAYVLPVPDLAKRSEVQSEAVFCGMFHDNSKSNAELRKFGAEKIWPMIQRILASKDYPLQPQLVLEGNSDDILERVTKGFDIVRKASADGKKVVIPWQK</sequence>
<dbReference type="EMBL" id="JAPDRK010000007">
    <property type="protein sequence ID" value="KAJ9610700.1"/>
    <property type="molecule type" value="Genomic_DNA"/>
</dbReference>
<dbReference type="SMART" id="SM00829">
    <property type="entry name" value="PKS_ER"/>
    <property type="match status" value="1"/>
</dbReference>
<feature type="domain" description="Enoyl reductase (ER)" evidence="3">
    <location>
        <begin position="14"/>
        <end position="340"/>
    </location>
</feature>
<dbReference type="Gene3D" id="3.90.180.10">
    <property type="entry name" value="Medium-chain alcohol dehydrogenases, catalytic domain"/>
    <property type="match status" value="1"/>
</dbReference>
<evidence type="ECO:0000256" key="2">
    <source>
        <dbReference type="ARBA" id="ARBA00023002"/>
    </source>
</evidence>
<dbReference type="InterPro" id="IPR047122">
    <property type="entry name" value="Trans-enoyl_RdTase-like"/>
</dbReference>
<dbReference type="GO" id="GO:0016651">
    <property type="term" value="F:oxidoreductase activity, acting on NAD(P)H"/>
    <property type="evidence" value="ECO:0007669"/>
    <property type="project" value="InterPro"/>
</dbReference>
<comment type="caution">
    <text evidence="4">The sequence shown here is derived from an EMBL/GenBank/DDBJ whole genome shotgun (WGS) entry which is preliminary data.</text>
</comment>
<dbReference type="InterPro" id="IPR020843">
    <property type="entry name" value="ER"/>
</dbReference>
<dbReference type="Gene3D" id="3.40.50.720">
    <property type="entry name" value="NAD(P)-binding Rossmann-like Domain"/>
    <property type="match status" value="1"/>
</dbReference>
<keyword evidence="5" id="KW-1185">Reference proteome</keyword>
<organism evidence="4 5">
    <name type="scientific">Cladophialophora chaetospira</name>
    <dbReference type="NCBI Taxonomy" id="386627"/>
    <lineage>
        <taxon>Eukaryota</taxon>
        <taxon>Fungi</taxon>
        <taxon>Dikarya</taxon>
        <taxon>Ascomycota</taxon>
        <taxon>Pezizomycotina</taxon>
        <taxon>Eurotiomycetes</taxon>
        <taxon>Chaetothyriomycetidae</taxon>
        <taxon>Chaetothyriales</taxon>
        <taxon>Herpotrichiellaceae</taxon>
        <taxon>Cladophialophora</taxon>
    </lineage>
</organism>
<accession>A0AA38XC33</accession>
<dbReference type="InterPro" id="IPR011032">
    <property type="entry name" value="GroES-like_sf"/>
</dbReference>
<dbReference type="Pfam" id="PF00107">
    <property type="entry name" value="ADH_zinc_N"/>
    <property type="match status" value="1"/>
</dbReference>
<dbReference type="Proteomes" id="UP001172673">
    <property type="component" value="Unassembled WGS sequence"/>
</dbReference>
<name>A0AA38XC33_9EURO</name>
<dbReference type="InterPro" id="IPR013149">
    <property type="entry name" value="ADH-like_C"/>
</dbReference>
<comment type="similarity">
    <text evidence="1">Belongs to the zinc-containing alcohol dehydrogenase family.</text>
</comment>
<dbReference type="Pfam" id="PF08240">
    <property type="entry name" value="ADH_N"/>
    <property type="match status" value="1"/>
</dbReference>
<evidence type="ECO:0000313" key="5">
    <source>
        <dbReference type="Proteomes" id="UP001172673"/>
    </source>
</evidence>
<dbReference type="PANTHER" id="PTHR45348">
    <property type="entry name" value="HYPOTHETICAL OXIDOREDUCTASE (EUROFUNG)"/>
    <property type="match status" value="1"/>
</dbReference>
<dbReference type="InterPro" id="IPR036291">
    <property type="entry name" value="NAD(P)-bd_dom_sf"/>
</dbReference>
<dbReference type="PANTHER" id="PTHR45348:SF3">
    <property type="entry name" value="ENOYL REDUCTASE (ER) DOMAIN-CONTAINING PROTEIN"/>
    <property type="match status" value="1"/>
</dbReference>
<dbReference type="CDD" id="cd08249">
    <property type="entry name" value="enoyl_reductase_like"/>
    <property type="match status" value="1"/>
</dbReference>
<reference evidence="4" key="1">
    <citation type="submission" date="2022-10" db="EMBL/GenBank/DDBJ databases">
        <title>Culturing micro-colonial fungi from biological soil crusts in the Mojave desert and describing Neophaeococcomyces mojavensis, and introducing the new genera and species Taxawa tesnikishii.</title>
        <authorList>
            <person name="Kurbessoian T."/>
            <person name="Stajich J.E."/>
        </authorList>
    </citation>
    <scope>NUCLEOTIDE SEQUENCE</scope>
    <source>
        <strain evidence="4">TK_41</strain>
    </source>
</reference>
<dbReference type="InterPro" id="IPR013154">
    <property type="entry name" value="ADH-like_N"/>
</dbReference>
<protein>
    <recommendedName>
        <fullName evidence="3">Enoyl reductase (ER) domain-containing protein</fullName>
    </recommendedName>
</protein>
<keyword evidence="2" id="KW-0560">Oxidoreductase</keyword>
<evidence type="ECO:0000259" key="3">
    <source>
        <dbReference type="SMART" id="SM00829"/>
    </source>
</evidence>